<reference evidence="1" key="2">
    <citation type="journal article" date="2015" name="Data Brief">
        <title>Shoot transcriptome of the giant reed, Arundo donax.</title>
        <authorList>
            <person name="Barrero R.A."/>
            <person name="Guerrero F.D."/>
            <person name="Moolhuijzen P."/>
            <person name="Goolsby J.A."/>
            <person name="Tidwell J."/>
            <person name="Bellgard S.E."/>
            <person name="Bellgard M.I."/>
        </authorList>
    </citation>
    <scope>NUCLEOTIDE SEQUENCE</scope>
    <source>
        <tissue evidence="1">Shoot tissue taken approximately 20 cm above the soil surface</tissue>
    </source>
</reference>
<proteinExistence type="predicted"/>
<dbReference type="EMBL" id="GBRH01158341">
    <property type="protein sequence ID" value="JAE39555.1"/>
    <property type="molecule type" value="Transcribed_RNA"/>
</dbReference>
<protein>
    <submittedName>
        <fullName evidence="1">Uncharacterized protein</fullName>
    </submittedName>
</protein>
<evidence type="ECO:0000313" key="1">
    <source>
        <dbReference type="EMBL" id="JAE39555.1"/>
    </source>
</evidence>
<dbReference type="AlphaFoldDB" id="A0A0A9HR06"/>
<reference evidence="1" key="1">
    <citation type="submission" date="2014-09" db="EMBL/GenBank/DDBJ databases">
        <authorList>
            <person name="Magalhaes I.L.F."/>
            <person name="Oliveira U."/>
            <person name="Santos F.R."/>
            <person name="Vidigal T.H.D.A."/>
            <person name="Brescovit A.D."/>
            <person name="Santos A.J."/>
        </authorList>
    </citation>
    <scope>NUCLEOTIDE SEQUENCE</scope>
    <source>
        <tissue evidence="1">Shoot tissue taken approximately 20 cm above the soil surface</tissue>
    </source>
</reference>
<accession>A0A0A9HR06</accession>
<name>A0A0A9HR06_ARUDO</name>
<organism evidence="1">
    <name type="scientific">Arundo donax</name>
    <name type="common">Giant reed</name>
    <name type="synonym">Donax arundinaceus</name>
    <dbReference type="NCBI Taxonomy" id="35708"/>
    <lineage>
        <taxon>Eukaryota</taxon>
        <taxon>Viridiplantae</taxon>
        <taxon>Streptophyta</taxon>
        <taxon>Embryophyta</taxon>
        <taxon>Tracheophyta</taxon>
        <taxon>Spermatophyta</taxon>
        <taxon>Magnoliopsida</taxon>
        <taxon>Liliopsida</taxon>
        <taxon>Poales</taxon>
        <taxon>Poaceae</taxon>
        <taxon>PACMAD clade</taxon>
        <taxon>Arundinoideae</taxon>
        <taxon>Arundineae</taxon>
        <taxon>Arundo</taxon>
    </lineage>
</organism>
<sequence length="46" mass="5308">MIWLRKSVACSMTPSRASTLSSGTWWWVSVCVHRYWGFGRIFLGIS</sequence>